<accession>A0ABX0VEH0</accession>
<proteinExistence type="predicted"/>
<dbReference type="EMBL" id="JAATJS010000003">
    <property type="protein sequence ID" value="NIX77345.1"/>
    <property type="molecule type" value="Genomic_DNA"/>
</dbReference>
<name>A0ABX0VEH0_9HYPH</name>
<dbReference type="Proteomes" id="UP000707352">
    <property type="component" value="Unassembled WGS sequence"/>
</dbReference>
<feature type="signal peptide" evidence="1">
    <location>
        <begin position="1"/>
        <end position="20"/>
    </location>
</feature>
<protein>
    <recommendedName>
        <fullName evidence="4">PRC-barrel domain-containing protein</fullName>
    </recommendedName>
</protein>
<evidence type="ECO:0008006" key="4">
    <source>
        <dbReference type="Google" id="ProtNLM"/>
    </source>
</evidence>
<comment type="caution">
    <text evidence="2">The sequence shown here is derived from an EMBL/GenBank/DDBJ whole genome shotgun (WGS) entry which is preliminary data.</text>
</comment>
<gene>
    <name evidence="2" type="ORF">HB375_12070</name>
</gene>
<sequence length="68" mass="7285">MRYILIALATVPLLGGVALAQTATSVSPEFERAKPTDVLSYNLVGLDIVNDQNQTIGEIKDLLLSLNS</sequence>
<keyword evidence="1" id="KW-0732">Signal</keyword>
<organism evidence="2 3">
    <name type="scientific">Microvirga terricola</name>
    <dbReference type="NCBI Taxonomy" id="2719797"/>
    <lineage>
        <taxon>Bacteria</taxon>
        <taxon>Pseudomonadati</taxon>
        <taxon>Pseudomonadota</taxon>
        <taxon>Alphaproteobacteria</taxon>
        <taxon>Hyphomicrobiales</taxon>
        <taxon>Methylobacteriaceae</taxon>
        <taxon>Microvirga</taxon>
    </lineage>
</organism>
<reference evidence="2 3" key="1">
    <citation type="submission" date="2020-03" db="EMBL/GenBank/DDBJ databases">
        <title>The genome sequence of Microvirga sp. c23x22.</title>
        <authorList>
            <person name="Zhang X."/>
        </authorList>
    </citation>
    <scope>NUCLEOTIDE SEQUENCE [LARGE SCALE GENOMIC DNA]</scope>
    <source>
        <strain evidence="3">c23x22</strain>
    </source>
</reference>
<dbReference type="RefSeq" id="WP_167673217.1">
    <property type="nucleotide sequence ID" value="NZ_JAATJS010000003.1"/>
</dbReference>
<evidence type="ECO:0000313" key="2">
    <source>
        <dbReference type="EMBL" id="NIX77345.1"/>
    </source>
</evidence>
<feature type="chain" id="PRO_5047543988" description="PRC-barrel domain-containing protein" evidence="1">
    <location>
        <begin position="21"/>
        <end position="68"/>
    </location>
</feature>
<keyword evidence="3" id="KW-1185">Reference proteome</keyword>
<evidence type="ECO:0000313" key="3">
    <source>
        <dbReference type="Proteomes" id="UP000707352"/>
    </source>
</evidence>
<evidence type="ECO:0000256" key="1">
    <source>
        <dbReference type="SAM" id="SignalP"/>
    </source>
</evidence>